<organism evidence="2 3">
    <name type="scientific">Streblomastix strix</name>
    <dbReference type="NCBI Taxonomy" id="222440"/>
    <lineage>
        <taxon>Eukaryota</taxon>
        <taxon>Metamonada</taxon>
        <taxon>Preaxostyla</taxon>
        <taxon>Oxymonadida</taxon>
        <taxon>Streblomastigidae</taxon>
        <taxon>Streblomastix</taxon>
    </lineage>
</organism>
<dbReference type="Pfam" id="PF19263">
    <property type="entry name" value="DUF5906"/>
    <property type="match status" value="1"/>
</dbReference>
<name>A0A5J4X2M3_9EUKA</name>
<proteinExistence type="predicted"/>
<feature type="domain" description="NrS-1 polymerase-like helicase" evidence="1">
    <location>
        <begin position="104"/>
        <end position="205"/>
    </location>
</feature>
<protein>
    <recommendedName>
        <fullName evidence="1">NrS-1 polymerase-like helicase domain-containing protein</fullName>
    </recommendedName>
</protein>
<dbReference type="AlphaFoldDB" id="A0A5J4X2M3"/>
<evidence type="ECO:0000313" key="2">
    <source>
        <dbReference type="EMBL" id="KAA6401016.1"/>
    </source>
</evidence>
<gene>
    <name evidence="2" type="ORF">EZS28_003455</name>
</gene>
<reference evidence="2 3" key="1">
    <citation type="submission" date="2019-03" db="EMBL/GenBank/DDBJ databases">
        <title>Single cell metagenomics reveals metabolic interactions within the superorganism composed of flagellate Streblomastix strix and complex community of Bacteroidetes bacteria on its surface.</title>
        <authorList>
            <person name="Treitli S.C."/>
            <person name="Kolisko M."/>
            <person name="Husnik F."/>
            <person name="Keeling P."/>
            <person name="Hampl V."/>
        </authorList>
    </citation>
    <scope>NUCLEOTIDE SEQUENCE [LARGE SCALE GENOMIC DNA]</scope>
    <source>
        <strain evidence="2">ST1C</strain>
    </source>
</reference>
<evidence type="ECO:0000259" key="1">
    <source>
        <dbReference type="Pfam" id="PF19263"/>
    </source>
</evidence>
<dbReference type="EMBL" id="SNRW01000458">
    <property type="protein sequence ID" value="KAA6401016.1"/>
    <property type="molecule type" value="Genomic_DNA"/>
</dbReference>
<sequence length="269" mass="31686">MAKTITIYDIFEKYSGQYVVERVRFNSDNPNVFSVFQVYKFEKLELVDESKTDMFINDLTYGTIARENQEIFEYILNWIAFIAQNAGQKTRTAIILQRLQRICKNRFTDAISEMFSRYGQPNISMIEEFTGTFNSVVENVMFAVQNEMMNYNESKKGTAQEMKTINTDKTIRIYEKNQPRRRAENVINTIIVTNNDYPIQLDNSDGRYLVIKCKAVHRGEHEYFNKLSKGMDKDFYDNLLTFFLNRDISKFDPTYIPMTEAKKQLLSFS</sequence>
<dbReference type="Proteomes" id="UP000324800">
    <property type="component" value="Unassembled WGS sequence"/>
</dbReference>
<comment type="caution">
    <text evidence="2">The sequence shown here is derived from an EMBL/GenBank/DDBJ whole genome shotgun (WGS) entry which is preliminary data.</text>
</comment>
<accession>A0A5J4X2M3</accession>
<dbReference type="InterPro" id="IPR045455">
    <property type="entry name" value="NrS-1_pol-like_helicase"/>
</dbReference>
<evidence type="ECO:0000313" key="3">
    <source>
        <dbReference type="Proteomes" id="UP000324800"/>
    </source>
</evidence>